<name>A0A9W9YY95_9CNID</name>
<keyword evidence="2" id="KW-1185">Reference proteome</keyword>
<proteinExistence type="predicted"/>
<evidence type="ECO:0000313" key="1">
    <source>
        <dbReference type="EMBL" id="KAJ7370238.1"/>
    </source>
</evidence>
<accession>A0A9W9YY95</accession>
<protein>
    <submittedName>
        <fullName evidence="1">Uncharacterized protein</fullName>
    </submittedName>
</protein>
<comment type="caution">
    <text evidence="1">The sequence shown here is derived from an EMBL/GenBank/DDBJ whole genome shotgun (WGS) entry which is preliminary data.</text>
</comment>
<dbReference type="EMBL" id="MU826870">
    <property type="protein sequence ID" value="KAJ7370238.1"/>
    <property type="molecule type" value="Genomic_DNA"/>
</dbReference>
<dbReference type="AlphaFoldDB" id="A0A9W9YY95"/>
<sequence length="274" mass="30667">MLSDTTERETACKQDDILTSFCNIDDITGKPETQIKVLILYPNGEVTTRKTFDNSTKYLIMNLALKNWSAAANHAFKHEELKQHTTEAIRRAVSESSKILANPKRFSREEKPEEIAAFSNNIFTHEVSVFCPLWHACMKGACGITAAKGQTDKITKSTNVMALATASLARFRNPQLSAYAYRLSTILYHSGAKHNDILRLNRLGVCMSAQSAVNFQRQMGENFDAKVLIWKRGIEETAAALHLFNNVLVEQVPVTGEAEEGMDYVVDIDMEETT</sequence>
<reference evidence="1" key="1">
    <citation type="submission" date="2023-01" db="EMBL/GenBank/DDBJ databases">
        <title>Genome assembly of the deep-sea coral Lophelia pertusa.</title>
        <authorList>
            <person name="Herrera S."/>
            <person name="Cordes E."/>
        </authorList>
    </citation>
    <scope>NUCLEOTIDE SEQUENCE</scope>
    <source>
        <strain evidence="1">USNM1676648</strain>
        <tissue evidence="1">Polyp</tissue>
    </source>
</reference>
<dbReference type="OrthoDB" id="5968369at2759"/>
<gene>
    <name evidence="1" type="ORF">OS493_033584</name>
</gene>
<dbReference type="Proteomes" id="UP001163046">
    <property type="component" value="Unassembled WGS sequence"/>
</dbReference>
<organism evidence="1 2">
    <name type="scientific">Desmophyllum pertusum</name>
    <dbReference type="NCBI Taxonomy" id="174260"/>
    <lineage>
        <taxon>Eukaryota</taxon>
        <taxon>Metazoa</taxon>
        <taxon>Cnidaria</taxon>
        <taxon>Anthozoa</taxon>
        <taxon>Hexacorallia</taxon>
        <taxon>Scleractinia</taxon>
        <taxon>Caryophylliina</taxon>
        <taxon>Caryophylliidae</taxon>
        <taxon>Desmophyllum</taxon>
    </lineage>
</organism>
<evidence type="ECO:0000313" key="2">
    <source>
        <dbReference type="Proteomes" id="UP001163046"/>
    </source>
</evidence>